<evidence type="ECO:0000313" key="5">
    <source>
        <dbReference type="Ensembl" id="ENSCPRP00005008699.1"/>
    </source>
</evidence>
<dbReference type="SMART" id="SM00194">
    <property type="entry name" value="PTPc"/>
    <property type="match status" value="1"/>
</dbReference>
<reference evidence="5" key="2">
    <citation type="submission" date="2025-09" db="UniProtKB">
        <authorList>
            <consortium name="Ensembl"/>
        </authorList>
    </citation>
    <scope>IDENTIFICATION</scope>
</reference>
<name>A0A7M4EEM2_CROPO</name>
<dbReference type="PRINTS" id="PR01778">
    <property type="entry name" value="KIMPTPASE"/>
</dbReference>
<evidence type="ECO:0000259" key="4">
    <source>
        <dbReference type="PROSITE" id="PS50055"/>
    </source>
</evidence>
<dbReference type="PANTHER" id="PTHR46198">
    <property type="entry name" value="PROTEIN-TYROSINE-PHOSPHATASE"/>
    <property type="match status" value="1"/>
</dbReference>
<reference evidence="5" key="1">
    <citation type="submission" date="2025-08" db="UniProtKB">
        <authorList>
            <consortium name="Ensembl"/>
        </authorList>
    </citation>
    <scope>IDENTIFICATION</scope>
</reference>
<evidence type="ECO:0000313" key="6">
    <source>
        <dbReference type="Proteomes" id="UP000594220"/>
    </source>
</evidence>
<accession>A0A7M4EEM2</accession>
<dbReference type="OMA" id="EDETYIN"/>
<dbReference type="PANTHER" id="PTHR46198:SF3">
    <property type="entry name" value="PROTEIN-TYROSINE-PHOSPHATASE"/>
    <property type="match status" value="1"/>
</dbReference>
<proteinExistence type="predicted"/>
<dbReference type="Ensembl" id="ENSCPRT00005010254.1">
    <property type="protein sequence ID" value="ENSCPRP00005008699.1"/>
    <property type="gene ID" value="ENSCPRG00005006223.1"/>
</dbReference>
<dbReference type="Pfam" id="PF00102">
    <property type="entry name" value="Y_phosphatase"/>
    <property type="match status" value="1"/>
</dbReference>
<sequence>MFIFLDIPGRASKDRYKTILPNPQSRVCLRRTGSQEDETYINANYITGYAGREREYIATQGPMLNTVVDFWEMVWQEGVPLIVMITKLKEDKEVLNRACTPAPCCWGKTWHSATAWSRELWLILTWKTRHRRGTRQTCSAVRDS</sequence>
<evidence type="ECO:0000256" key="1">
    <source>
        <dbReference type="ARBA" id="ARBA00013064"/>
    </source>
</evidence>
<keyword evidence="3" id="KW-0904">Protein phosphatase</keyword>
<organism evidence="5 6">
    <name type="scientific">Crocodylus porosus</name>
    <name type="common">Saltwater crocodile</name>
    <name type="synonym">Estuarine crocodile</name>
    <dbReference type="NCBI Taxonomy" id="8502"/>
    <lineage>
        <taxon>Eukaryota</taxon>
        <taxon>Metazoa</taxon>
        <taxon>Chordata</taxon>
        <taxon>Craniata</taxon>
        <taxon>Vertebrata</taxon>
        <taxon>Euteleostomi</taxon>
        <taxon>Archelosauria</taxon>
        <taxon>Archosauria</taxon>
        <taxon>Crocodylia</taxon>
        <taxon>Longirostres</taxon>
        <taxon>Crocodylidae</taxon>
        <taxon>Crocodylus</taxon>
    </lineage>
</organism>
<keyword evidence="2" id="KW-0378">Hydrolase</keyword>
<dbReference type="InterPro" id="IPR000242">
    <property type="entry name" value="PTP_cat"/>
</dbReference>
<evidence type="ECO:0000256" key="2">
    <source>
        <dbReference type="ARBA" id="ARBA00022801"/>
    </source>
</evidence>
<keyword evidence="6" id="KW-1185">Reference proteome</keyword>
<dbReference type="PRINTS" id="PR00700">
    <property type="entry name" value="PRTYPHPHTASE"/>
</dbReference>
<dbReference type="GeneTree" id="ENSGT00940000160979"/>
<feature type="domain" description="Tyrosine-protein phosphatase" evidence="4">
    <location>
        <begin position="8"/>
        <end position="99"/>
    </location>
</feature>
<dbReference type="GO" id="GO:0005829">
    <property type="term" value="C:cytosol"/>
    <property type="evidence" value="ECO:0007669"/>
    <property type="project" value="TreeGrafter"/>
</dbReference>
<dbReference type="EC" id="3.1.3.48" evidence="1"/>
<evidence type="ECO:0000256" key="3">
    <source>
        <dbReference type="ARBA" id="ARBA00022912"/>
    </source>
</evidence>
<dbReference type="Gene3D" id="3.90.190.10">
    <property type="entry name" value="Protein tyrosine phosphatase superfamily"/>
    <property type="match status" value="1"/>
</dbReference>
<dbReference type="InterPro" id="IPR008356">
    <property type="entry name" value="Tyr_Pase_KIM-con"/>
</dbReference>
<dbReference type="GO" id="GO:0005886">
    <property type="term" value="C:plasma membrane"/>
    <property type="evidence" value="ECO:0007669"/>
    <property type="project" value="TreeGrafter"/>
</dbReference>
<protein>
    <recommendedName>
        <fullName evidence="1">protein-tyrosine-phosphatase</fullName>
        <ecNumber evidence="1">3.1.3.48</ecNumber>
    </recommendedName>
</protein>
<dbReference type="SUPFAM" id="SSF52799">
    <property type="entry name" value="(Phosphotyrosine protein) phosphatases II"/>
    <property type="match status" value="1"/>
</dbReference>
<dbReference type="PROSITE" id="PS50055">
    <property type="entry name" value="TYR_PHOSPHATASE_PTP"/>
    <property type="match status" value="1"/>
</dbReference>
<dbReference type="GO" id="GO:0030054">
    <property type="term" value="C:cell junction"/>
    <property type="evidence" value="ECO:0007669"/>
    <property type="project" value="TreeGrafter"/>
</dbReference>
<dbReference type="InterPro" id="IPR029021">
    <property type="entry name" value="Prot-tyrosine_phosphatase-like"/>
</dbReference>
<dbReference type="GO" id="GO:0019901">
    <property type="term" value="F:protein kinase binding"/>
    <property type="evidence" value="ECO:0007669"/>
    <property type="project" value="TreeGrafter"/>
</dbReference>
<dbReference type="GO" id="GO:0004725">
    <property type="term" value="F:protein tyrosine phosphatase activity"/>
    <property type="evidence" value="ECO:0007669"/>
    <property type="project" value="UniProtKB-EC"/>
</dbReference>
<dbReference type="GO" id="GO:0007165">
    <property type="term" value="P:signal transduction"/>
    <property type="evidence" value="ECO:0007669"/>
    <property type="project" value="TreeGrafter"/>
</dbReference>
<dbReference type="AlphaFoldDB" id="A0A7M4EEM2"/>
<dbReference type="Proteomes" id="UP000594220">
    <property type="component" value="Unplaced"/>
</dbReference>